<dbReference type="AlphaFoldDB" id="A0AAU7C788"/>
<name>A0AAU7C788_9BACT</name>
<feature type="compositionally biased region" description="Low complexity" evidence="1">
    <location>
        <begin position="23"/>
        <end position="41"/>
    </location>
</feature>
<organism evidence="2">
    <name type="scientific">Singulisphaera sp. Ch08</name>
    <dbReference type="NCBI Taxonomy" id="3120278"/>
    <lineage>
        <taxon>Bacteria</taxon>
        <taxon>Pseudomonadati</taxon>
        <taxon>Planctomycetota</taxon>
        <taxon>Planctomycetia</taxon>
        <taxon>Isosphaerales</taxon>
        <taxon>Isosphaeraceae</taxon>
        <taxon>Singulisphaera</taxon>
    </lineage>
</organism>
<feature type="region of interest" description="Disordered" evidence="1">
    <location>
        <begin position="1"/>
        <end position="41"/>
    </location>
</feature>
<protein>
    <submittedName>
        <fullName evidence="2">Uncharacterized protein</fullName>
    </submittedName>
</protein>
<feature type="compositionally biased region" description="Basic and acidic residues" evidence="1">
    <location>
        <begin position="1"/>
        <end position="20"/>
    </location>
</feature>
<sequence>MGDKAPKDKNKQKKIDDKKKGASAKSAAAPAAPVSAKSAKK</sequence>
<gene>
    <name evidence="2" type="ORF">V5E97_21885</name>
</gene>
<reference evidence="2" key="1">
    <citation type="submission" date="2024-05" db="EMBL/GenBank/DDBJ databases">
        <title>Planctomycetes of the genus Singulisphaera possess chitinolytic capabilities.</title>
        <authorList>
            <person name="Ivanova A."/>
        </authorList>
    </citation>
    <scope>NUCLEOTIDE SEQUENCE</scope>
    <source>
        <strain evidence="2">Ch08T</strain>
    </source>
</reference>
<dbReference type="EMBL" id="CP155447">
    <property type="protein sequence ID" value="XBH01003.1"/>
    <property type="molecule type" value="Genomic_DNA"/>
</dbReference>
<evidence type="ECO:0000313" key="2">
    <source>
        <dbReference type="EMBL" id="XBH01003.1"/>
    </source>
</evidence>
<accession>A0AAU7C788</accession>
<evidence type="ECO:0000256" key="1">
    <source>
        <dbReference type="SAM" id="MobiDB-lite"/>
    </source>
</evidence>
<proteinExistence type="predicted"/>
<dbReference type="RefSeq" id="WP_406693686.1">
    <property type="nucleotide sequence ID" value="NZ_CP155447.1"/>
</dbReference>